<feature type="region of interest" description="Disordered" evidence="2">
    <location>
        <begin position="1"/>
        <end position="41"/>
    </location>
</feature>
<feature type="domain" description="Zn(2)-C6 fungal-type" evidence="3">
    <location>
        <begin position="35"/>
        <end position="65"/>
    </location>
</feature>
<sequence>MDSDDSSSPTTQTPDPPQAPRPYHSKRPHRKSRTGCRTCKTRKVKCDEGRPSCRNCTLRQVACVYATARPNAPPAKPSAPSPSHASASPAAAADDDSRSRTPAVQNAIVSAASAVPHGPQFLPSGFDMEDMKLMWWYSTYGYLSYSAGPLGQPASVNRVLQVDIPQLAFKGCNRFLMDILLSMSACHMMTVKQDITPQRTTAYRARALQAYREAVTRITPETHPAVLAASLFLTAVAAQAFREEDTKELYILDWMTVWRGIGIFLQMSATDTTYHRGMRDIFFRPVLNLVTAAEFIPEDLSRLLASISEDDDEYPLREYHALTLKFLGALHAELLNGLAPITQLLILTWTTYLPQPSVDAMKRKQPYALIMLARYLPFLKLVDSWWVEGIADREVPGILKALGPEWADEEALRVPRLSLHVTDKLQLVRLLLNDTEWDFPPMPTSVQRGGEVVGFSSVMSLKTLPQRPKVVLPSADFYDGVDIPTTPGVGT</sequence>
<dbReference type="InterPro" id="IPR036864">
    <property type="entry name" value="Zn2-C6_fun-type_DNA-bd_sf"/>
</dbReference>
<dbReference type="EMBL" id="NLAX01000004">
    <property type="protein sequence ID" value="PKS12248.1"/>
    <property type="molecule type" value="Genomic_DNA"/>
</dbReference>
<feature type="region of interest" description="Disordered" evidence="2">
    <location>
        <begin position="71"/>
        <end position="103"/>
    </location>
</feature>
<dbReference type="AlphaFoldDB" id="A0A2N3NIK4"/>
<evidence type="ECO:0000313" key="4">
    <source>
        <dbReference type="EMBL" id="PKS12248.1"/>
    </source>
</evidence>
<evidence type="ECO:0000256" key="1">
    <source>
        <dbReference type="ARBA" id="ARBA00023242"/>
    </source>
</evidence>
<organism evidence="4 5">
    <name type="scientific">Lomentospora prolificans</name>
    <dbReference type="NCBI Taxonomy" id="41688"/>
    <lineage>
        <taxon>Eukaryota</taxon>
        <taxon>Fungi</taxon>
        <taxon>Dikarya</taxon>
        <taxon>Ascomycota</taxon>
        <taxon>Pezizomycotina</taxon>
        <taxon>Sordariomycetes</taxon>
        <taxon>Hypocreomycetidae</taxon>
        <taxon>Microascales</taxon>
        <taxon>Microascaceae</taxon>
        <taxon>Lomentospora</taxon>
    </lineage>
</organism>
<keyword evidence="1" id="KW-0539">Nucleus</keyword>
<dbReference type="SUPFAM" id="SSF57701">
    <property type="entry name" value="Zn2/Cys6 DNA-binding domain"/>
    <property type="match status" value="1"/>
</dbReference>
<dbReference type="OrthoDB" id="5419315at2759"/>
<protein>
    <recommendedName>
        <fullName evidence="3">Zn(2)-C6 fungal-type domain-containing protein</fullName>
    </recommendedName>
</protein>
<gene>
    <name evidence="4" type="ORF">jhhlp_001548</name>
</gene>
<evidence type="ECO:0000259" key="3">
    <source>
        <dbReference type="PROSITE" id="PS50048"/>
    </source>
</evidence>
<dbReference type="Proteomes" id="UP000233524">
    <property type="component" value="Unassembled WGS sequence"/>
</dbReference>
<dbReference type="GO" id="GO:0008270">
    <property type="term" value="F:zinc ion binding"/>
    <property type="evidence" value="ECO:0007669"/>
    <property type="project" value="InterPro"/>
</dbReference>
<dbReference type="InParanoid" id="A0A2N3NIK4"/>
<dbReference type="InterPro" id="IPR053157">
    <property type="entry name" value="Sterol_Uptake_Regulator"/>
</dbReference>
<evidence type="ECO:0000313" key="5">
    <source>
        <dbReference type="Proteomes" id="UP000233524"/>
    </source>
</evidence>
<dbReference type="GO" id="GO:0001228">
    <property type="term" value="F:DNA-binding transcription activator activity, RNA polymerase II-specific"/>
    <property type="evidence" value="ECO:0007669"/>
    <property type="project" value="TreeGrafter"/>
</dbReference>
<feature type="compositionally biased region" description="Low complexity" evidence="2">
    <location>
        <begin position="1"/>
        <end position="13"/>
    </location>
</feature>
<dbReference type="VEuPathDB" id="FungiDB:jhhlp_001548"/>
<evidence type="ECO:0000256" key="2">
    <source>
        <dbReference type="SAM" id="MobiDB-lite"/>
    </source>
</evidence>
<proteinExistence type="predicted"/>
<dbReference type="PANTHER" id="PTHR47784:SF5">
    <property type="entry name" value="STEROL UPTAKE CONTROL PROTEIN 2"/>
    <property type="match status" value="1"/>
</dbReference>
<keyword evidence="5" id="KW-1185">Reference proteome</keyword>
<feature type="compositionally biased region" description="Pro residues" evidence="2">
    <location>
        <begin position="71"/>
        <end position="80"/>
    </location>
</feature>
<dbReference type="Pfam" id="PF00172">
    <property type="entry name" value="Zn_clus"/>
    <property type="match status" value="1"/>
</dbReference>
<dbReference type="PROSITE" id="PS50048">
    <property type="entry name" value="ZN2_CY6_FUNGAL_2"/>
    <property type="match status" value="1"/>
</dbReference>
<name>A0A2N3NIK4_9PEZI</name>
<dbReference type="PANTHER" id="PTHR47784">
    <property type="entry name" value="STEROL UPTAKE CONTROL PROTEIN 2"/>
    <property type="match status" value="1"/>
</dbReference>
<dbReference type="STRING" id="41688.A0A2N3NIK4"/>
<feature type="compositionally biased region" description="Low complexity" evidence="2">
    <location>
        <begin position="81"/>
        <end position="92"/>
    </location>
</feature>
<feature type="compositionally biased region" description="Basic residues" evidence="2">
    <location>
        <begin position="23"/>
        <end position="41"/>
    </location>
</feature>
<dbReference type="PROSITE" id="PS00463">
    <property type="entry name" value="ZN2_CY6_FUNGAL_1"/>
    <property type="match status" value="1"/>
</dbReference>
<dbReference type="CDD" id="cd00067">
    <property type="entry name" value="GAL4"/>
    <property type="match status" value="1"/>
</dbReference>
<accession>A0A2N3NIK4</accession>
<comment type="caution">
    <text evidence="4">The sequence shown here is derived from an EMBL/GenBank/DDBJ whole genome shotgun (WGS) entry which is preliminary data.</text>
</comment>
<reference evidence="4 5" key="1">
    <citation type="journal article" date="2017" name="G3 (Bethesda)">
        <title>First Draft Genome Sequence of the Pathogenic Fungus Lomentospora prolificans (Formerly Scedosporium prolificans).</title>
        <authorList>
            <person name="Luo R."/>
            <person name="Zimin A."/>
            <person name="Workman R."/>
            <person name="Fan Y."/>
            <person name="Pertea G."/>
            <person name="Grossman N."/>
            <person name="Wear M.P."/>
            <person name="Jia B."/>
            <person name="Miller H."/>
            <person name="Casadevall A."/>
            <person name="Timp W."/>
            <person name="Zhang S.X."/>
            <person name="Salzberg S.L."/>
        </authorList>
    </citation>
    <scope>NUCLEOTIDE SEQUENCE [LARGE SCALE GENOMIC DNA]</scope>
    <source>
        <strain evidence="4 5">JHH-5317</strain>
    </source>
</reference>
<dbReference type="InterPro" id="IPR001138">
    <property type="entry name" value="Zn2Cys6_DnaBD"/>
</dbReference>
<dbReference type="Gene3D" id="4.10.240.10">
    <property type="entry name" value="Zn(2)-C6 fungal-type DNA-binding domain"/>
    <property type="match status" value="1"/>
</dbReference>
<dbReference type="SMART" id="SM00066">
    <property type="entry name" value="GAL4"/>
    <property type="match status" value="1"/>
</dbReference>